<evidence type="ECO:0000313" key="3">
    <source>
        <dbReference type="EMBL" id="SKB99962.1"/>
    </source>
</evidence>
<evidence type="ECO:0000313" key="4">
    <source>
        <dbReference type="Proteomes" id="UP000190150"/>
    </source>
</evidence>
<feature type="chain" id="PRO_5013273252" description="Lipoprotein" evidence="2">
    <location>
        <begin position="18"/>
        <end position="208"/>
    </location>
</feature>
<protein>
    <recommendedName>
        <fullName evidence="5">Lipoprotein</fullName>
    </recommendedName>
</protein>
<evidence type="ECO:0000256" key="1">
    <source>
        <dbReference type="SAM" id="MobiDB-lite"/>
    </source>
</evidence>
<dbReference type="PROSITE" id="PS51257">
    <property type="entry name" value="PROKAR_LIPOPROTEIN"/>
    <property type="match status" value="1"/>
</dbReference>
<accession>A0A1T5FV01</accession>
<reference evidence="4" key="1">
    <citation type="submission" date="2017-02" db="EMBL/GenBank/DDBJ databases">
        <authorList>
            <person name="Varghese N."/>
            <person name="Submissions S."/>
        </authorList>
    </citation>
    <scope>NUCLEOTIDE SEQUENCE [LARGE SCALE GENOMIC DNA]</scope>
    <source>
        <strain evidence="4">DSM 24091</strain>
    </source>
</reference>
<feature type="region of interest" description="Disordered" evidence="1">
    <location>
        <begin position="23"/>
        <end position="51"/>
    </location>
</feature>
<dbReference type="Proteomes" id="UP000190150">
    <property type="component" value="Unassembled WGS sequence"/>
</dbReference>
<evidence type="ECO:0008006" key="5">
    <source>
        <dbReference type="Google" id="ProtNLM"/>
    </source>
</evidence>
<feature type="signal peptide" evidence="2">
    <location>
        <begin position="1"/>
        <end position="17"/>
    </location>
</feature>
<name>A0A1T5FV01_9SPHI</name>
<dbReference type="RefSeq" id="WP_079645107.1">
    <property type="nucleotide sequence ID" value="NZ_FUZF01000019.1"/>
</dbReference>
<keyword evidence="4" id="KW-1185">Reference proteome</keyword>
<dbReference type="AlphaFoldDB" id="A0A1T5FV01"/>
<dbReference type="EMBL" id="FUZF01000019">
    <property type="protein sequence ID" value="SKB99962.1"/>
    <property type="molecule type" value="Genomic_DNA"/>
</dbReference>
<evidence type="ECO:0000256" key="2">
    <source>
        <dbReference type="SAM" id="SignalP"/>
    </source>
</evidence>
<gene>
    <name evidence="3" type="ORF">SAMN05660841_03526</name>
</gene>
<dbReference type="OrthoDB" id="660752at2"/>
<sequence>MKKQLLTIAVLSSLLFAACGDSNKKATDNTQTTQENGKTESRPATGESEKSANFLTDRDALKAAETQLKEMAKLKGKDIQVFQNIHFYEDGRVQLALQDPTKPENIDDYLFQGGKWQEPQPVQISGGGDMKSNVFSLNSLKFETVADIYKQLEEKSKDVEGAKIDGHIYYNLNVMKQEGQWMTGVQGTRGQYSGYFNADGSLKEFKKN</sequence>
<organism evidence="3 4">
    <name type="scientific">Sphingobacterium nematocida</name>
    <dbReference type="NCBI Taxonomy" id="1513896"/>
    <lineage>
        <taxon>Bacteria</taxon>
        <taxon>Pseudomonadati</taxon>
        <taxon>Bacteroidota</taxon>
        <taxon>Sphingobacteriia</taxon>
        <taxon>Sphingobacteriales</taxon>
        <taxon>Sphingobacteriaceae</taxon>
        <taxon>Sphingobacterium</taxon>
    </lineage>
</organism>
<proteinExistence type="predicted"/>
<keyword evidence="2" id="KW-0732">Signal</keyword>